<dbReference type="InterPro" id="IPR041694">
    <property type="entry name" value="ADH_N_2"/>
</dbReference>
<sequence length="363" mass="39489">MKSLVSDLSITCADAEPSNDNFKYEECDYPVLPLEEDEVLIRSTHLAIDPALRCRLNEDSGVDYMKAFEIGDTVAGFGGIGVVIKSSNKTLQKGDMVVSQFGWPWKLYFKTKPDTGVNLIKVDKAQCGDRPSLLLSVLGLTSGLTSYIGVTEKGNIKPGENQTFVVSGAAGACGSLAGQVSINIDVLQIAKLKGCGKVIGICGTDEKCNFLTKELGFDGAINYKTEIVKNSLLELCPDGVDIYFDNVGGEISNTVIRQMNKQSHVILCGQIAVYNKDLPYPPPIPEDVQKIISERGIKRDRFLVLNYPEKFDAALQELAEWVSQGKIKVHETITEGLENAGNAFVSLMKGGNIGKQIVFIPEK</sequence>
<dbReference type="PANTHER" id="PTHR43205:SF5">
    <property type="entry name" value="PROSTAGLANDIN REDUCTASE 2"/>
    <property type="match status" value="1"/>
</dbReference>
<dbReference type="InterPro" id="IPR045010">
    <property type="entry name" value="MDR_fam"/>
</dbReference>
<dbReference type="PANTHER" id="PTHR43205">
    <property type="entry name" value="PROSTAGLANDIN REDUCTASE"/>
    <property type="match status" value="1"/>
</dbReference>
<dbReference type="Gene3D" id="3.90.180.10">
    <property type="entry name" value="Medium-chain alcohol dehydrogenases, catalytic domain"/>
    <property type="match status" value="1"/>
</dbReference>
<comment type="catalytic activity">
    <reaction evidence="6">
        <text>13,14-dihydro-15-oxo-PGF2alpha + NADP(+) = 15-oxoprostaglandin F2alpha + NADPH + H(+)</text>
        <dbReference type="Rhea" id="RHEA:50588"/>
        <dbReference type="ChEBI" id="CHEBI:15378"/>
        <dbReference type="ChEBI" id="CHEBI:57783"/>
        <dbReference type="ChEBI" id="CHEBI:58349"/>
        <dbReference type="ChEBI" id="CHEBI:133374"/>
        <dbReference type="ChEBI" id="CHEBI:133409"/>
    </reaction>
    <physiologicalReaction direction="right-to-left" evidence="6">
        <dbReference type="Rhea" id="RHEA:50590"/>
    </physiologicalReaction>
</comment>
<dbReference type="SUPFAM" id="SSF50129">
    <property type="entry name" value="GroES-like"/>
    <property type="match status" value="2"/>
</dbReference>
<dbReference type="InterPro" id="IPR020843">
    <property type="entry name" value="ER"/>
</dbReference>
<evidence type="ECO:0000313" key="10">
    <source>
        <dbReference type="Proteomes" id="UP001217089"/>
    </source>
</evidence>
<dbReference type="InterPro" id="IPR013149">
    <property type="entry name" value="ADH-like_C"/>
</dbReference>
<accession>A0ABQ9EZJ4</accession>
<proteinExistence type="inferred from homology"/>
<dbReference type="Proteomes" id="UP001217089">
    <property type="component" value="Unassembled WGS sequence"/>
</dbReference>
<dbReference type="Pfam" id="PF16884">
    <property type="entry name" value="ADH_N_2"/>
    <property type="match status" value="1"/>
</dbReference>
<feature type="domain" description="Enoyl reductase (ER)" evidence="8">
    <location>
        <begin position="18"/>
        <end position="358"/>
    </location>
</feature>
<keyword evidence="10" id="KW-1185">Reference proteome</keyword>
<evidence type="ECO:0000313" key="9">
    <source>
        <dbReference type="EMBL" id="KAJ8309265.1"/>
    </source>
</evidence>
<comment type="catalytic activity">
    <reaction evidence="5">
        <text>13,14-dihydro-15-oxo-prostaglandin F1alpha + NADP(+) = 15-oxoprostaglandin F1alpha + NADPH + H(+)</text>
        <dbReference type="Rhea" id="RHEA:50592"/>
        <dbReference type="ChEBI" id="CHEBI:15378"/>
        <dbReference type="ChEBI" id="CHEBI:57783"/>
        <dbReference type="ChEBI" id="CHEBI:58349"/>
        <dbReference type="ChEBI" id="CHEBI:79072"/>
        <dbReference type="ChEBI" id="CHEBI:133411"/>
    </reaction>
    <physiologicalReaction direction="right-to-left" evidence="5">
        <dbReference type="Rhea" id="RHEA:50594"/>
    </physiologicalReaction>
</comment>
<evidence type="ECO:0000256" key="3">
    <source>
        <dbReference type="ARBA" id="ARBA00023002"/>
    </source>
</evidence>
<evidence type="ECO:0000259" key="8">
    <source>
        <dbReference type="SMART" id="SM00829"/>
    </source>
</evidence>
<keyword evidence="3" id="KW-0560">Oxidoreductase</keyword>
<evidence type="ECO:0000256" key="4">
    <source>
        <dbReference type="ARBA" id="ARBA00033119"/>
    </source>
</evidence>
<evidence type="ECO:0000256" key="1">
    <source>
        <dbReference type="ARBA" id="ARBA00010460"/>
    </source>
</evidence>
<evidence type="ECO:0000256" key="6">
    <source>
        <dbReference type="ARBA" id="ARBA00048290"/>
    </source>
</evidence>
<dbReference type="Pfam" id="PF00107">
    <property type="entry name" value="ADH_zinc_N"/>
    <property type="match status" value="1"/>
</dbReference>
<gene>
    <name evidence="9" type="ORF">KUTeg_014139</name>
</gene>
<comment type="catalytic activity">
    <reaction evidence="7">
        <text>13,14-dihydro-15-oxo-prostaglandin E1 + NADP(+) = 15-oxoprostaglandin E1 + NADPH + H(+)</text>
        <dbReference type="Rhea" id="RHEA:50584"/>
        <dbReference type="ChEBI" id="CHEBI:15378"/>
        <dbReference type="ChEBI" id="CHEBI:57401"/>
        <dbReference type="ChEBI" id="CHEBI:57783"/>
        <dbReference type="ChEBI" id="CHEBI:58349"/>
        <dbReference type="ChEBI" id="CHEBI:133408"/>
    </reaction>
    <physiologicalReaction direction="right-to-left" evidence="7">
        <dbReference type="Rhea" id="RHEA:50586"/>
    </physiologicalReaction>
</comment>
<evidence type="ECO:0000256" key="7">
    <source>
        <dbReference type="ARBA" id="ARBA00049070"/>
    </source>
</evidence>
<dbReference type="EMBL" id="JARBDR010000657">
    <property type="protein sequence ID" value="KAJ8309265.1"/>
    <property type="molecule type" value="Genomic_DNA"/>
</dbReference>
<dbReference type="SMART" id="SM00829">
    <property type="entry name" value="PKS_ER"/>
    <property type="match status" value="1"/>
</dbReference>
<comment type="similarity">
    <text evidence="1">Belongs to the NADP-dependent oxidoreductase L4BD family.</text>
</comment>
<dbReference type="EC" id="1.3.1.48" evidence="2"/>
<organism evidence="9 10">
    <name type="scientific">Tegillarca granosa</name>
    <name type="common">Malaysian cockle</name>
    <name type="synonym">Anadara granosa</name>
    <dbReference type="NCBI Taxonomy" id="220873"/>
    <lineage>
        <taxon>Eukaryota</taxon>
        <taxon>Metazoa</taxon>
        <taxon>Spiralia</taxon>
        <taxon>Lophotrochozoa</taxon>
        <taxon>Mollusca</taxon>
        <taxon>Bivalvia</taxon>
        <taxon>Autobranchia</taxon>
        <taxon>Pteriomorphia</taxon>
        <taxon>Arcoida</taxon>
        <taxon>Arcoidea</taxon>
        <taxon>Arcidae</taxon>
        <taxon>Tegillarca</taxon>
    </lineage>
</organism>
<evidence type="ECO:0000256" key="2">
    <source>
        <dbReference type="ARBA" id="ARBA00011981"/>
    </source>
</evidence>
<evidence type="ECO:0000256" key="5">
    <source>
        <dbReference type="ARBA" id="ARBA00047878"/>
    </source>
</evidence>
<name>A0ABQ9EZJ4_TEGGR</name>
<comment type="caution">
    <text evidence="9">The sequence shown here is derived from an EMBL/GenBank/DDBJ whole genome shotgun (WGS) entry which is preliminary data.</text>
</comment>
<dbReference type="InterPro" id="IPR036291">
    <property type="entry name" value="NAD(P)-bd_dom_sf"/>
</dbReference>
<protein>
    <recommendedName>
        <fullName evidence="4">15-oxoprostaglandin 13-reductase</fullName>
        <ecNumber evidence="2">1.3.1.48</ecNumber>
    </recommendedName>
    <alternativeName>
        <fullName evidence="4">15-oxoprostaglandin 13-reductase</fullName>
    </alternativeName>
</protein>
<reference evidence="9 10" key="1">
    <citation type="submission" date="2022-12" db="EMBL/GenBank/DDBJ databases">
        <title>Chromosome-level genome of Tegillarca granosa.</title>
        <authorList>
            <person name="Kim J."/>
        </authorList>
    </citation>
    <scope>NUCLEOTIDE SEQUENCE [LARGE SCALE GENOMIC DNA]</scope>
    <source>
        <strain evidence="9">Teg-2019</strain>
        <tissue evidence="9">Adductor muscle</tissue>
    </source>
</reference>
<dbReference type="InterPro" id="IPR011032">
    <property type="entry name" value="GroES-like_sf"/>
</dbReference>
<dbReference type="SUPFAM" id="SSF51735">
    <property type="entry name" value="NAD(P)-binding Rossmann-fold domains"/>
    <property type="match status" value="1"/>
</dbReference>
<dbReference type="Gene3D" id="3.40.50.720">
    <property type="entry name" value="NAD(P)-binding Rossmann-like Domain"/>
    <property type="match status" value="1"/>
</dbReference>